<comment type="caution">
    <text evidence="2">The sequence shown here is derived from an EMBL/GenBank/DDBJ whole genome shotgun (WGS) entry which is preliminary data.</text>
</comment>
<name>A0A8T2NES3_9TELE</name>
<evidence type="ECO:0000313" key="3">
    <source>
        <dbReference type="Proteomes" id="UP000824540"/>
    </source>
</evidence>
<dbReference type="EMBL" id="JAFBMS010000061">
    <property type="protein sequence ID" value="KAG9338855.1"/>
    <property type="molecule type" value="Genomic_DNA"/>
</dbReference>
<sequence>MHACPSMTQELWAIKERNQTPPQVCHCLSVTLATLEQQSGEELSPGSIMSALAPGSAPSPQSEAVTNELQELSLQSGPSLLPLQERKNESGKNRVWGRITGPLYVKLRTSRPDPTYGCDGCMELAQGPGEEDKAFSDGGYVIRCHNNRVKALSLPAAQKPHSLNSS</sequence>
<proteinExistence type="predicted"/>
<feature type="compositionally biased region" description="Polar residues" evidence="1">
    <location>
        <begin position="58"/>
        <end position="67"/>
    </location>
</feature>
<keyword evidence="3" id="KW-1185">Reference proteome</keyword>
<gene>
    <name evidence="2" type="ORF">JZ751_025295</name>
</gene>
<accession>A0A8T2NES3</accession>
<dbReference type="Proteomes" id="UP000824540">
    <property type="component" value="Unassembled WGS sequence"/>
</dbReference>
<organism evidence="2 3">
    <name type="scientific">Albula glossodonta</name>
    <name type="common">roundjaw bonefish</name>
    <dbReference type="NCBI Taxonomy" id="121402"/>
    <lineage>
        <taxon>Eukaryota</taxon>
        <taxon>Metazoa</taxon>
        <taxon>Chordata</taxon>
        <taxon>Craniata</taxon>
        <taxon>Vertebrata</taxon>
        <taxon>Euteleostomi</taxon>
        <taxon>Actinopterygii</taxon>
        <taxon>Neopterygii</taxon>
        <taxon>Teleostei</taxon>
        <taxon>Albuliformes</taxon>
        <taxon>Albulidae</taxon>
        <taxon>Albula</taxon>
    </lineage>
</organism>
<feature type="region of interest" description="Disordered" evidence="1">
    <location>
        <begin position="41"/>
        <end position="67"/>
    </location>
</feature>
<evidence type="ECO:0000313" key="2">
    <source>
        <dbReference type="EMBL" id="KAG9338855.1"/>
    </source>
</evidence>
<dbReference type="AlphaFoldDB" id="A0A8T2NES3"/>
<reference evidence="2" key="1">
    <citation type="thesis" date="2021" institute="BYU ScholarsArchive" country="Provo, UT, USA">
        <title>Applications of and Algorithms for Genome Assembly and Genomic Analyses with an Emphasis on Marine Teleosts.</title>
        <authorList>
            <person name="Pickett B.D."/>
        </authorList>
    </citation>
    <scope>NUCLEOTIDE SEQUENCE</scope>
    <source>
        <strain evidence="2">HI-2016</strain>
    </source>
</reference>
<evidence type="ECO:0000256" key="1">
    <source>
        <dbReference type="SAM" id="MobiDB-lite"/>
    </source>
</evidence>
<protein>
    <submittedName>
        <fullName evidence="2">Uncharacterized protein</fullName>
    </submittedName>
</protein>